<sequence>MPAPNLMSTINPPSLDAENLAGSNEPPRLDSMQIFIENLTQTRARLDSVKDEITRMEQDLRLLSEERDRLEGYVATYQRILHPVRRLPVDILREIMRAAVGDRRERMDLYSTVKGLKLNRNSLLPDQIPWVLGQVCHHWQEVALAFPSLWSCISVDFPNPGSSNDLLKGLKAQLLRQLQRSGSSKLTIALRSAHILDDNDSLVAAICSHSSRWESLRMILPLENIHSLDHLIGGGIPNLRQLYIARDKDTFGALEDIGAFRVAPRLHDLTVGARNDLDRLPIQWSRITHLRLSLYADAQAINYSFLRSMPNLTSLYVGGVIFDESTPEVALPSLQLLTIHVKGDSNFVEPFLQRINSTHLQALRIHGISQIAIPSRLGRSLRSLHLGGSRLKSVDPTRMFTPTPALEDLSLCGSWDDMLSDLSSRDPSTGNLRWLPQLRDIGFYTGAVSEDCSRESILDLLESRFNGYEATSANNTMTSADESRLQKVRIHRSIHLGEHLVQRLDSLATRGLQVDTSAEDWIHFFPGF</sequence>
<proteinExistence type="predicted"/>
<evidence type="ECO:0000256" key="2">
    <source>
        <dbReference type="SAM" id="MobiDB-lite"/>
    </source>
</evidence>
<dbReference type="Gene3D" id="3.80.10.10">
    <property type="entry name" value="Ribonuclease Inhibitor"/>
    <property type="match status" value="1"/>
</dbReference>
<dbReference type="InterPro" id="IPR032675">
    <property type="entry name" value="LRR_dom_sf"/>
</dbReference>
<feature type="coiled-coil region" evidence="1">
    <location>
        <begin position="39"/>
        <end position="73"/>
    </location>
</feature>
<gene>
    <name evidence="3" type="ORF">V5O48_006079</name>
</gene>
<feature type="compositionally biased region" description="Polar residues" evidence="2">
    <location>
        <begin position="1"/>
        <end position="12"/>
    </location>
</feature>
<dbReference type="Proteomes" id="UP001465976">
    <property type="component" value="Unassembled WGS sequence"/>
</dbReference>
<accession>A0ABR3FKK0</accession>
<protein>
    <recommendedName>
        <fullName evidence="5">F-box domain-containing protein</fullName>
    </recommendedName>
</protein>
<feature type="region of interest" description="Disordered" evidence="2">
    <location>
        <begin position="1"/>
        <end position="23"/>
    </location>
</feature>
<organism evidence="3 4">
    <name type="scientific">Marasmius crinis-equi</name>
    <dbReference type="NCBI Taxonomy" id="585013"/>
    <lineage>
        <taxon>Eukaryota</taxon>
        <taxon>Fungi</taxon>
        <taxon>Dikarya</taxon>
        <taxon>Basidiomycota</taxon>
        <taxon>Agaricomycotina</taxon>
        <taxon>Agaricomycetes</taxon>
        <taxon>Agaricomycetidae</taxon>
        <taxon>Agaricales</taxon>
        <taxon>Marasmiineae</taxon>
        <taxon>Marasmiaceae</taxon>
        <taxon>Marasmius</taxon>
    </lineage>
</organism>
<name>A0ABR3FKK0_9AGAR</name>
<evidence type="ECO:0000256" key="1">
    <source>
        <dbReference type="SAM" id="Coils"/>
    </source>
</evidence>
<keyword evidence="4" id="KW-1185">Reference proteome</keyword>
<dbReference type="SUPFAM" id="SSF52058">
    <property type="entry name" value="L domain-like"/>
    <property type="match status" value="1"/>
</dbReference>
<dbReference type="EMBL" id="JBAHYK010000264">
    <property type="protein sequence ID" value="KAL0575906.1"/>
    <property type="molecule type" value="Genomic_DNA"/>
</dbReference>
<evidence type="ECO:0008006" key="5">
    <source>
        <dbReference type="Google" id="ProtNLM"/>
    </source>
</evidence>
<reference evidence="3 4" key="1">
    <citation type="submission" date="2024-02" db="EMBL/GenBank/DDBJ databases">
        <title>A draft genome for the cacao thread blight pathogen Marasmius crinis-equi.</title>
        <authorList>
            <person name="Cohen S.P."/>
            <person name="Baruah I.K."/>
            <person name="Amoako-Attah I."/>
            <person name="Bukari Y."/>
            <person name="Meinhardt L.W."/>
            <person name="Bailey B.A."/>
        </authorList>
    </citation>
    <scope>NUCLEOTIDE SEQUENCE [LARGE SCALE GENOMIC DNA]</scope>
    <source>
        <strain evidence="3 4">GH-76</strain>
    </source>
</reference>
<keyword evidence="1" id="KW-0175">Coiled coil</keyword>
<comment type="caution">
    <text evidence="3">The sequence shown here is derived from an EMBL/GenBank/DDBJ whole genome shotgun (WGS) entry which is preliminary data.</text>
</comment>
<evidence type="ECO:0000313" key="3">
    <source>
        <dbReference type="EMBL" id="KAL0575906.1"/>
    </source>
</evidence>
<evidence type="ECO:0000313" key="4">
    <source>
        <dbReference type="Proteomes" id="UP001465976"/>
    </source>
</evidence>